<evidence type="ECO:0000259" key="3">
    <source>
        <dbReference type="Pfam" id="PF01551"/>
    </source>
</evidence>
<dbReference type="GO" id="GO:0004222">
    <property type="term" value="F:metalloendopeptidase activity"/>
    <property type="evidence" value="ECO:0007669"/>
    <property type="project" value="TreeGrafter"/>
</dbReference>
<dbReference type="InterPro" id="IPR050570">
    <property type="entry name" value="Cell_wall_metabolism_enzyme"/>
</dbReference>
<reference evidence="4" key="1">
    <citation type="journal article" date="2013" name="Genome Announc.">
        <title>Draft Genome Sequence of the Cellulolytic Bacterium Clostridium papyrosolvens C7 (ATCC 700395).</title>
        <authorList>
            <person name="Zepeda V."/>
            <person name="Dassa B."/>
            <person name="Borovok I."/>
            <person name="Lamed R."/>
            <person name="Bayer E.A."/>
            <person name="Cate J.H."/>
        </authorList>
    </citation>
    <scope>NUCLEOTIDE SEQUENCE [LARGE SCALE GENOMIC DNA]</scope>
    <source>
        <strain evidence="4">C7</strain>
    </source>
</reference>
<dbReference type="PANTHER" id="PTHR21666:SF270">
    <property type="entry name" value="MUREIN HYDROLASE ACTIVATOR ENVC"/>
    <property type="match status" value="1"/>
</dbReference>
<organism evidence="4">
    <name type="scientific">Ruminiclostridium papyrosolvens C7</name>
    <dbReference type="NCBI Taxonomy" id="1330534"/>
    <lineage>
        <taxon>Bacteria</taxon>
        <taxon>Bacillati</taxon>
        <taxon>Bacillota</taxon>
        <taxon>Clostridia</taxon>
        <taxon>Eubacteriales</taxon>
        <taxon>Oscillospiraceae</taxon>
        <taxon>Ruminiclostridium</taxon>
    </lineage>
</organism>
<comment type="caution">
    <text evidence="4">The sequence shown here is derived from an EMBL/GenBank/DDBJ whole genome shotgun (WGS) entry which is preliminary data.</text>
</comment>
<evidence type="ECO:0000256" key="2">
    <source>
        <dbReference type="SAM" id="Phobius"/>
    </source>
</evidence>
<proteinExistence type="predicted"/>
<name>U4QWH4_9FIRM</name>
<dbReference type="PATRIC" id="fig|1330534.3.peg.3806"/>
<dbReference type="PANTHER" id="PTHR21666">
    <property type="entry name" value="PEPTIDASE-RELATED"/>
    <property type="match status" value="1"/>
</dbReference>
<dbReference type="InterPro" id="IPR016047">
    <property type="entry name" value="M23ase_b-sheet_dom"/>
</dbReference>
<dbReference type="OrthoDB" id="2083169at2"/>
<dbReference type="Proteomes" id="UP000016860">
    <property type="component" value="Unassembled WGS sequence"/>
</dbReference>
<feature type="compositionally biased region" description="Low complexity" evidence="1">
    <location>
        <begin position="130"/>
        <end position="144"/>
    </location>
</feature>
<feature type="region of interest" description="Disordered" evidence="1">
    <location>
        <begin position="99"/>
        <end position="144"/>
    </location>
</feature>
<protein>
    <submittedName>
        <fullName evidence="4">Peptidase M23</fullName>
    </submittedName>
</protein>
<keyword evidence="2" id="KW-0472">Membrane</keyword>
<feature type="transmembrane region" description="Helical" evidence="2">
    <location>
        <begin position="28"/>
        <end position="49"/>
    </location>
</feature>
<dbReference type="Gene3D" id="2.70.70.10">
    <property type="entry name" value="Glucose Permease (Domain IIA)"/>
    <property type="match status" value="1"/>
</dbReference>
<dbReference type="InterPro" id="IPR011055">
    <property type="entry name" value="Dup_hybrid_motif"/>
</dbReference>
<feature type="domain" description="M23ase beta-sheet core" evidence="3">
    <location>
        <begin position="191"/>
        <end position="286"/>
    </location>
</feature>
<feature type="region of interest" description="Disordered" evidence="1">
    <location>
        <begin position="1"/>
        <end position="24"/>
    </location>
</feature>
<dbReference type="AlphaFoldDB" id="U4QWH4"/>
<keyword evidence="2" id="KW-0812">Transmembrane</keyword>
<dbReference type="EMBL" id="ATAY01000098">
    <property type="protein sequence ID" value="EPR07596.1"/>
    <property type="molecule type" value="Genomic_DNA"/>
</dbReference>
<dbReference type="CDD" id="cd12797">
    <property type="entry name" value="M23_peptidase"/>
    <property type="match status" value="1"/>
</dbReference>
<dbReference type="STRING" id="1330534.L323_19200"/>
<gene>
    <name evidence="4" type="ORF">L323_19200</name>
</gene>
<dbReference type="RefSeq" id="WP_020817193.1">
    <property type="nucleotide sequence ID" value="NZ_ATAY01000098.1"/>
</dbReference>
<evidence type="ECO:0000313" key="4">
    <source>
        <dbReference type="EMBL" id="EPR07596.1"/>
    </source>
</evidence>
<evidence type="ECO:0000256" key="1">
    <source>
        <dbReference type="SAM" id="MobiDB-lite"/>
    </source>
</evidence>
<dbReference type="Pfam" id="PF01551">
    <property type="entry name" value="Peptidase_M23"/>
    <property type="match status" value="1"/>
</dbReference>
<keyword evidence="2" id="KW-1133">Transmembrane helix</keyword>
<dbReference type="SUPFAM" id="SSF51261">
    <property type="entry name" value="Duplicated hybrid motif"/>
    <property type="match status" value="1"/>
</dbReference>
<sequence>MDEIIERPKYSRPTGTPRRNRRNTNNDLISTIAAAKMLIVVVFLSAIALCKAANTPATDAFISKVKAITTVNYDVNKYIVSAATTLGVRLPEEGGKLQKLVGGGNSTDDNDIQTSSVIDKTDSGGEVNPASGTNSSSVSTDSKAVSGSDMQVLDDVEIKSIADKYSFIVPIKGEIISPFGTRTDPLSGNPQFHSGIDIEANMGTSIKAALSGEVTEVGSNPEYDKYVKIKHNDGIMTLYGHCSILVAKVGQKVNQGDIIAKVGNSEDEASSNLHFEVWKDNKLINPGKLFDLINGGN</sequence>
<accession>U4QWH4</accession>